<dbReference type="RefSeq" id="WP_011467856.1">
    <property type="nucleotide sequence ID" value="NZ_JAHKPP010000029.1"/>
</dbReference>
<comment type="similarity">
    <text evidence="3">Belongs to the LptF/LptG family.</text>
</comment>
<dbReference type="InterPro" id="IPR005495">
    <property type="entry name" value="LptG/LptF_permease"/>
</dbReference>
<accession>A0AAW7X3H2</accession>
<protein>
    <submittedName>
        <fullName evidence="10">LPS export ABC transporter permease LptG</fullName>
    </submittedName>
</protein>
<name>A0AAW7X3H2_9GAMM</name>
<comment type="function">
    <text evidence="1">Part of the ABC transporter complex LptBFG involved in the translocation of lipopolysaccharide (LPS) from the inner membrane to the outer membrane.</text>
</comment>
<evidence type="ECO:0000256" key="5">
    <source>
        <dbReference type="ARBA" id="ARBA00022692"/>
    </source>
</evidence>
<keyword evidence="4" id="KW-1003">Cell membrane</keyword>
<dbReference type="GO" id="GO:0015920">
    <property type="term" value="P:lipopolysaccharide transport"/>
    <property type="evidence" value="ECO:0007669"/>
    <property type="project" value="TreeGrafter"/>
</dbReference>
<keyword evidence="6 9" id="KW-1133">Transmembrane helix</keyword>
<evidence type="ECO:0000256" key="7">
    <source>
        <dbReference type="ARBA" id="ARBA00023136"/>
    </source>
</evidence>
<gene>
    <name evidence="10" type="primary">lptG</name>
    <name evidence="10" type="ORF">Q4521_05700</name>
</gene>
<evidence type="ECO:0000256" key="1">
    <source>
        <dbReference type="ARBA" id="ARBA00002265"/>
    </source>
</evidence>
<comment type="caution">
    <text evidence="10">The sequence shown here is derived from an EMBL/GenBank/DDBJ whole genome shotgun (WGS) entry which is preliminary data.</text>
</comment>
<proteinExistence type="inferred from homology"/>
<reference evidence="10" key="1">
    <citation type="submission" date="2023-07" db="EMBL/GenBank/DDBJ databases">
        <title>Genome content predicts the carbon catabolic preferences of heterotrophic bacteria.</title>
        <authorList>
            <person name="Gralka M."/>
        </authorList>
    </citation>
    <scope>NUCLEOTIDE SEQUENCE</scope>
    <source>
        <strain evidence="10">I3M17_2</strain>
    </source>
</reference>
<feature type="transmembrane region" description="Helical" evidence="9">
    <location>
        <begin position="296"/>
        <end position="312"/>
    </location>
</feature>
<comment type="subcellular location">
    <subcellularLocation>
        <location evidence="2">Cell membrane</location>
        <topology evidence="2">Multi-pass membrane protein</topology>
    </subcellularLocation>
</comment>
<feature type="transmembrane region" description="Helical" evidence="9">
    <location>
        <begin position="7"/>
        <end position="26"/>
    </location>
</feature>
<dbReference type="AlphaFoldDB" id="A0AAW7X3H2"/>
<evidence type="ECO:0000256" key="6">
    <source>
        <dbReference type="ARBA" id="ARBA00022989"/>
    </source>
</evidence>
<dbReference type="Proteomes" id="UP001169760">
    <property type="component" value="Unassembled WGS sequence"/>
</dbReference>
<comment type="subunit">
    <text evidence="8">Component of the lipopolysaccharide transport and assembly complex. The LptBFG transporter is composed of two ATP-binding proteins (LptB) and two transmembrane proteins (LptF and LptG).</text>
</comment>
<dbReference type="EMBL" id="JAUOPB010000003">
    <property type="protein sequence ID" value="MDO6421959.1"/>
    <property type="molecule type" value="Genomic_DNA"/>
</dbReference>
<sequence>MTKLKRYIGHTIAAAVATVLLVILSLDAISDLVDQLSNLSGDYTFSEAIIFVLLYIPSSAYDYLPLSALVGCLIGLGVLASSSELVVMRAAGVSVLQLVWAVMRPVCVFIGVGVLVGEYVAPYSDQYADSRRALAKGHDRALQAERGVWNREGNEYMHFNAVLPNGKLYGITRYIFDEKGQLLEASFVDSAIYQGEFWFEQDGEVTSFEDGRIEKFGFATREWRTEVSPDLLNVLVLDADELPMKRLYDYSTYLDKQGLDSSEYKLAFWHKAFQPLAVASLVMIAISFILGPLRQTTMGFRVFIGVIVGLVFQTSQKMLGPASIIMGFSPMFAVLIPIVVCLVLGVFLIRRA</sequence>
<feature type="transmembrane region" description="Helical" evidence="9">
    <location>
        <begin position="272"/>
        <end position="290"/>
    </location>
</feature>
<feature type="transmembrane region" description="Helical" evidence="9">
    <location>
        <begin position="63"/>
        <end position="82"/>
    </location>
</feature>
<dbReference type="PANTHER" id="PTHR33529">
    <property type="entry name" value="SLR0882 PROTEIN-RELATED"/>
    <property type="match status" value="1"/>
</dbReference>
<dbReference type="InterPro" id="IPR030923">
    <property type="entry name" value="LptG"/>
</dbReference>
<keyword evidence="5 9" id="KW-0812">Transmembrane</keyword>
<dbReference type="PANTHER" id="PTHR33529:SF2">
    <property type="entry name" value="LIPOPOLYSACCHARIDE EXPORT SYSTEM PERMEASE PROTEIN LPTG"/>
    <property type="match status" value="1"/>
</dbReference>
<evidence type="ECO:0000256" key="8">
    <source>
        <dbReference type="ARBA" id="ARBA00026081"/>
    </source>
</evidence>
<dbReference type="NCBIfam" id="TIGR04408">
    <property type="entry name" value="LptG_lptG"/>
    <property type="match status" value="1"/>
</dbReference>
<organism evidence="10 11">
    <name type="scientific">Saccharophagus degradans</name>
    <dbReference type="NCBI Taxonomy" id="86304"/>
    <lineage>
        <taxon>Bacteria</taxon>
        <taxon>Pseudomonadati</taxon>
        <taxon>Pseudomonadota</taxon>
        <taxon>Gammaproteobacteria</taxon>
        <taxon>Cellvibrionales</taxon>
        <taxon>Cellvibrionaceae</taxon>
        <taxon>Saccharophagus</taxon>
    </lineage>
</organism>
<dbReference type="GeneID" id="98613049"/>
<evidence type="ECO:0000256" key="2">
    <source>
        <dbReference type="ARBA" id="ARBA00004651"/>
    </source>
</evidence>
<keyword evidence="7 9" id="KW-0472">Membrane</keyword>
<dbReference type="GO" id="GO:0043190">
    <property type="term" value="C:ATP-binding cassette (ABC) transporter complex"/>
    <property type="evidence" value="ECO:0007669"/>
    <property type="project" value="InterPro"/>
</dbReference>
<feature type="transmembrane region" description="Helical" evidence="9">
    <location>
        <begin position="324"/>
        <end position="349"/>
    </location>
</feature>
<evidence type="ECO:0000313" key="10">
    <source>
        <dbReference type="EMBL" id="MDO6421959.1"/>
    </source>
</evidence>
<evidence type="ECO:0000313" key="11">
    <source>
        <dbReference type="Proteomes" id="UP001169760"/>
    </source>
</evidence>
<dbReference type="GO" id="GO:0055085">
    <property type="term" value="P:transmembrane transport"/>
    <property type="evidence" value="ECO:0007669"/>
    <property type="project" value="InterPro"/>
</dbReference>
<evidence type="ECO:0000256" key="4">
    <source>
        <dbReference type="ARBA" id="ARBA00022475"/>
    </source>
</evidence>
<feature type="transmembrane region" description="Helical" evidence="9">
    <location>
        <begin position="102"/>
        <end position="121"/>
    </location>
</feature>
<dbReference type="Pfam" id="PF03739">
    <property type="entry name" value="LptF_LptG"/>
    <property type="match status" value="1"/>
</dbReference>
<evidence type="ECO:0000256" key="3">
    <source>
        <dbReference type="ARBA" id="ARBA00007725"/>
    </source>
</evidence>
<evidence type="ECO:0000256" key="9">
    <source>
        <dbReference type="SAM" id="Phobius"/>
    </source>
</evidence>